<reference evidence="5 6" key="1">
    <citation type="journal article" date="2016" name="Genome Announc.">
        <title>First Complete Genome Sequence of a Subdivision 6 Acidobacterium Strain.</title>
        <authorList>
            <person name="Huang S."/>
            <person name="Vieira S."/>
            <person name="Bunk B."/>
            <person name="Riedel T."/>
            <person name="Sproer C."/>
            <person name="Overmann J."/>
        </authorList>
    </citation>
    <scope>NUCLEOTIDE SEQUENCE [LARGE SCALE GENOMIC DNA]</scope>
    <source>
        <strain evidence="6">DSM 100886 HEG_-6_39</strain>
    </source>
</reference>
<dbReference type="Pfam" id="PF03938">
    <property type="entry name" value="OmpH"/>
    <property type="match status" value="1"/>
</dbReference>
<dbReference type="STRING" id="1855912.LuPra_04294"/>
<dbReference type="PANTHER" id="PTHR35089">
    <property type="entry name" value="CHAPERONE PROTEIN SKP"/>
    <property type="match status" value="1"/>
</dbReference>
<organism evidence="5 6">
    <name type="scientific">Luteitalea pratensis</name>
    <dbReference type="NCBI Taxonomy" id="1855912"/>
    <lineage>
        <taxon>Bacteria</taxon>
        <taxon>Pseudomonadati</taxon>
        <taxon>Acidobacteriota</taxon>
        <taxon>Vicinamibacteria</taxon>
        <taxon>Vicinamibacterales</taxon>
        <taxon>Vicinamibacteraceae</taxon>
        <taxon>Luteitalea</taxon>
    </lineage>
</organism>
<feature type="chain" id="PRO_5007511942" evidence="4">
    <location>
        <begin position="24"/>
        <end position="191"/>
    </location>
</feature>
<proteinExistence type="inferred from homology"/>
<dbReference type="GO" id="GO:0005829">
    <property type="term" value="C:cytosol"/>
    <property type="evidence" value="ECO:0007669"/>
    <property type="project" value="TreeGrafter"/>
</dbReference>
<dbReference type="InterPro" id="IPR024930">
    <property type="entry name" value="Skp_dom_sf"/>
</dbReference>
<evidence type="ECO:0000256" key="1">
    <source>
        <dbReference type="ARBA" id="ARBA00009091"/>
    </source>
</evidence>
<dbReference type="AlphaFoldDB" id="A0A143PSI2"/>
<evidence type="ECO:0000256" key="4">
    <source>
        <dbReference type="SAM" id="SignalP"/>
    </source>
</evidence>
<reference evidence="6" key="2">
    <citation type="submission" date="2016-04" db="EMBL/GenBank/DDBJ databases">
        <title>First Complete Genome Sequence of a Subdivision 6 Acidobacterium.</title>
        <authorList>
            <person name="Huang S."/>
            <person name="Vieira S."/>
            <person name="Bunk B."/>
            <person name="Riedel T."/>
            <person name="Sproeer C."/>
            <person name="Overmann J."/>
        </authorList>
    </citation>
    <scope>NUCLEOTIDE SEQUENCE [LARGE SCALE GENOMIC DNA]</scope>
    <source>
        <strain evidence="6">DSM 100886 HEG_-6_39</strain>
    </source>
</reference>
<evidence type="ECO:0000313" key="6">
    <source>
        <dbReference type="Proteomes" id="UP000076079"/>
    </source>
</evidence>
<feature type="signal peptide" evidence="4">
    <location>
        <begin position="1"/>
        <end position="23"/>
    </location>
</feature>
<dbReference type="GO" id="GO:0051082">
    <property type="term" value="F:unfolded protein binding"/>
    <property type="evidence" value="ECO:0007669"/>
    <property type="project" value="InterPro"/>
</dbReference>
<evidence type="ECO:0000256" key="2">
    <source>
        <dbReference type="ARBA" id="ARBA00022729"/>
    </source>
</evidence>
<comment type="similarity">
    <text evidence="1">Belongs to the Skp family.</text>
</comment>
<protein>
    <submittedName>
        <fullName evidence="5">Outer membrane protein</fullName>
    </submittedName>
</protein>
<dbReference type="KEGG" id="abac:LuPra_04294"/>
<accession>A0A143PSI2</accession>
<dbReference type="PANTHER" id="PTHR35089:SF1">
    <property type="entry name" value="CHAPERONE PROTEIN SKP"/>
    <property type="match status" value="1"/>
</dbReference>
<evidence type="ECO:0000313" key="5">
    <source>
        <dbReference type="EMBL" id="AMY11050.1"/>
    </source>
</evidence>
<dbReference type="SUPFAM" id="SSF111384">
    <property type="entry name" value="OmpH-like"/>
    <property type="match status" value="1"/>
</dbReference>
<dbReference type="Gene3D" id="3.30.910.20">
    <property type="entry name" value="Skp domain"/>
    <property type="match status" value="1"/>
</dbReference>
<sequence precursor="true">MVNGRSYAWALAILVGLVPAARAQVRPDPGAPAAAVARLFPADARIGLVDFTRVAAVSTSGKAMSARIEALRSRKEAEVNARSKDVAALESKLQSAAVLNAAAREQLRRQFERAQVDFQRFTQDAQSEVQQVQREVEQAFLEKARPAVAEVAKERSLWAVLSMGDSGLVWWEPALDLSDEIAKRIDASPAP</sequence>
<name>A0A143PSI2_LUTPR</name>
<gene>
    <name evidence="5" type="ORF">LuPra_04294</name>
</gene>
<dbReference type="SMART" id="SM00935">
    <property type="entry name" value="OmpH"/>
    <property type="match status" value="1"/>
</dbReference>
<keyword evidence="2 4" id="KW-0732">Signal</keyword>
<feature type="coiled-coil region" evidence="3">
    <location>
        <begin position="86"/>
        <end position="142"/>
    </location>
</feature>
<dbReference type="InterPro" id="IPR005632">
    <property type="entry name" value="Chaperone_Skp"/>
</dbReference>
<keyword evidence="3" id="KW-0175">Coiled coil</keyword>
<dbReference type="Proteomes" id="UP000076079">
    <property type="component" value="Chromosome"/>
</dbReference>
<evidence type="ECO:0000256" key="3">
    <source>
        <dbReference type="SAM" id="Coils"/>
    </source>
</evidence>
<dbReference type="EMBL" id="CP015136">
    <property type="protein sequence ID" value="AMY11050.1"/>
    <property type="molecule type" value="Genomic_DNA"/>
</dbReference>
<keyword evidence="6" id="KW-1185">Reference proteome</keyword>
<dbReference type="GO" id="GO:0050821">
    <property type="term" value="P:protein stabilization"/>
    <property type="evidence" value="ECO:0007669"/>
    <property type="project" value="TreeGrafter"/>
</dbReference>